<protein>
    <submittedName>
        <fullName evidence="2">Uncharacterized protein</fullName>
    </submittedName>
</protein>
<evidence type="ECO:0000313" key="2">
    <source>
        <dbReference type="EMBL" id="ACR33976.1"/>
    </source>
</evidence>
<dbReference type="HOGENOM" id="CLU_1680497_0_0_1"/>
<proteinExistence type="evidence at transcript level"/>
<name>C4IYH6_MAIZE</name>
<reference evidence="2" key="2">
    <citation type="submission" date="2012-06" db="EMBL/GenBank/DDBJ databases">
        <authorList>
            <person name="Yu Y."/>
            <person name="Currie J."/>
            <person name="Lomeli R."/>
            <person name="Angelova A."/>
            <person name="Collura K."/>
            <person name="Wissotski M."/>
            <person name="Campos D."/>
            <person name="Kudrna D."/>
            <person name="Golser W."/>
            <person name="Ashely E."/>
            <person name="Descour A."/>
            <person name="Fernandes J."/>
            <person name="Soderlund C."/>
            <person name="Walbot V."/>
        </authorList>
    </citation>
    <scope>NUCLEOTIDE SEQUENCE</scope>
    <source>
        <strain evidence="2">B73</strain>
    </source>
</reference>
<dbReference type="AlphaFoldDB" id="C4IYH6"/>
<dbReference type="KEGG" id="zma:100384545"/>
<sequence>MTKMIQLHADDNESEVEQSIEHLANIARIFLHYPVPMNFSPWHQVGDLRNGAPQYAMDLRRVHGSRTSSIHFEFLWFKHILDPKRIARRDITTHAIHHMEVNMSDDRQLVGASMTSSCARPSTTRGRGEDEDEEGRQHRTNMPTQGVMGIMARIWAS</sequence>
<organism evidence="2">
    <name type="scientific">Zea mays</name>
    <name type="common">Maize</name>
    <dbReference type="NCBI Taxonomy" id="4577"/>
    <lineage>
        <taxon>Eukaryota</taxon>
        <taxon>Viridiplantae</taxon>
        <taxon>Streptophyta</taxon>
        <taxon>Embryophyta</taxon>
        <taxon>Tracheophyta</taxon>
        <taxon>Spermatophyta</taxon>
        <taxon>Magnoliopsida</taxon>
        <taxon>Liliopsida</taxon>
        <taxon>Poales</taxon>
        <taxon>Poaceae</taxon>
        <taxon>PACMAD clade</taxon>
        <taxon>Panicoideae</taxon>
        <taxon>Andropogonodae</taxon>
        <taxon>Andropogoneae</taxon>
        <taxon>Tripsacinae</taxon>
        <taxon>Zea</taxon>
    </lineage>
</organism>
<evidence type="ECO:0000256" key="1">
    <source>
        <dbReference type="SAM" id="MobiDB-lite"/>
    </source>
</evidence>
<accession>C4IYH6</accession>
<reference evidence="2" key="1">
    <citation type="journal article" date="2009" name="PLoS Genet.">
        <title>Sequencing, mapping, and analysis of 27,455 maize full-length cDNAs.</title>
        <authorList>
            <person name="Soderlund C."/>
            <person name="Descour A."/>
            <person name="Kudrna D."/>
            <person name="Bomhoff M."/>
            <person name="Boyd L."/>
            <person name="Currie J."/>
            <person name="Angelova A."/>
            <person name="Collura K."/>
            <person name="Wissotski M."/>
            <person name="Ashley E."/>
            <person name="Morrow D."/>
            <person name="Fernandes J."/>
            <person name="Walbot V."/>
            <person name="Yu Y."/>
        </authorList>
    </citation>
    <scope>NUCLEOTIDE SEQUENCE</scope>
    <source>
        <strain evidence="2">B73</strain>
    </source>
</reference>
<feature type="compositionally biased region" description="Polar residues" evidence="1">
    <location>
        <begin position="113"/>
        <end position="124"/>
    </location>
</feature>
<feature type="region of interest" description="Disordered" evidence="1">
    <location>
        <begin position="113"/>
        <end position="141"/>
    </location>
</feature>
<dbReference type="EMBL" id="BT083623">
    <property type="protein sequence ID" value="ACR33976.1"/>
    <property type="molecule type" value="mRNA"/>
</dbReference>